<feature type="compositionally biased region" description="Basic and acidic residues" evidence="1">
    <location>
        <begin position="51"/>
        <end position="72"/>
    </location>
</feature>
<organism evidence="2 3">
    <name type="scientific">Pleurodeles waltl</name>
    <name type="common">Iberian ribbed newt</name>
    <dbReference type="NCBI Taxonomy" id="8319"/>
    <lineage>
        <taxon>Eukaryota</taxon>
        <taxon>Metazoa</taxon>
        <taxon>Chordata</taxon>
        <taxon>Craniata</taxon>
        <taxon>Vertebrata</taxon>
        <taxon>Euteleostomi</taxon>
        <taxon>Amphibia</taxon>
        <taxon>Batrachia</taxon>
        <taxon>Caudata</taxon>
        <taxon>Salamandroidea</taxon>
        <taxon>Salamandridae</taxon>
        <taxon>Pleurodelinae</taxon>
        <taxon>Pleurodeles</taxon>
    </lineage>
</organism>
<protein>
    <submittedName>
        <fullName evidence="2">Uncharacterized protein</fullName>
    </submittedName>
</protein>
<accession>A0AAV7U7E4</accession>
<dbReference type="EMBL" id="JANPWB010000005">
    <property type="protein sequence ID" value="KAJ1184833.1"/>
    <property type="molecule type" value="Genomic_DNA"/>
</dbReference>
<evidence type="ECO:0000313" key="2">
    <source>
        <dbReference type="EMBL" id="KAJ1184833.1"/>
    </source>
</evidence>
<feature type="region of interest" description="Disordered" evidence="1">
    <location>
        <begin position="31"/>
        <end position="87"/>
    </location>
</feature>
<gene>
    <name evidence="2" type="ORF">NDU88_001630</name>
</gene>
<reference evidence="2" key="1">
    <citation type="journal article" date="2022" name="bioRxiv">
        <title>Sequencing and chromosome-scale assembly of the giantPleurodeles waltlgenome.</title>
        <authorList>
            <person name="Brown T."/>
            <person name="Elewa A."/>
            <person name="Iarovenko S."/>
            <person name="Subramanian E."/>
            <person name="Araus A.J."/>
            <person name="Petzold A."/>
            <person name="Susuki M."/>
            <person name="Suzuki K.-i.T."/>
            <person name="Hayashi T."/>
            <person name="Toyoda A."/>
            <person name="Oliveira C."/>
            <person name="Osipova E."/>
            <person name="Leigh N.D."/>
            <person name="Simon A."/>
            <person name="Yun M.H."/>
        </authorList>
    </citation>
    <scope>NUCLEOTIDE SEQUENCE</scope>
    <source>
        <strain evidence="2">20211129_DDA</strain>
        <tissue evidence="2">Liver</tissue>
    </source>
</reference>
<evidence type="ECO:0000313" key="3">
    <source>
        <dbReference type="Proteomes" id="UP001066276"/>
    </source>
</evidence>
<dbReference type="Proteomes" id="UP001066276">
    <property type="component" value="Chromosome 3_1"/>
</dbReference>
<keyword evidence="3" id="KW-1185">Reference proteome</keyword>
<dbReference type="AlphaFoldDB" id="A0AAV7U7E4"/>
<sequence length="87" mass="8957">MCVKPRKKIVAEPGHGHPAPSEVLLGCSADGSAGALGRPGGGVKANNTSTCHRDSPEAARQERKTGRRRVEGEEAAQLESGGGPAWD</sequence>
<comment type="caution">
    <text evidence="2">The sequence shown here is derived from an EMBL/GenBank/DDBJ whole genome shotgun (WGS) entry which is preliminary data.</text>
</comment>
<proteinExistence type="predicted"/>
<name>A0AAV7U7E4_PLEWA</name>
<evidence type="ECO:0000256" key="1">
    <source>
        <dbReference type="SAM" id="MobiDB-lite"/>
    </source>
</evidence>